<dbReference type="PANTHER" id="PTHR30419">
    <property type="entry name" value="HTH-TYPE TRANSCRIPTIONAL REGULATOR YBHD"/>
    <property type="match status" value="1"/>
</dbReference>
<feature type="domain" description="LysR substrate-binding" evidence="1">
    <location>
        <begin position="4"/>
        <end position="223"/>
    </location>
</feature>
<reference evidence="2" key="1">
    <citation type="submission" date="2019-08" db="EMBL/GenBank/DDBJ databases">
        <authorList>
            <person name="Kucharzyk K."/>
            <person name="Murdoch R.W."/>
            <person name="Higgins S."/>
            <person name="Loffler F."/>
        </authorList>
    </citation>
    <scope>NUCLEOTIDE SEQUENCE</scope>
</reference>
<dbReference type="SUPFAM" id="SSF53850">
    <property type="entry name" value="Periplasmic binding protein-like II"/>
    <property type="match status" value="1"/>
</dbReference>
<evidence type="ECO:0000313" key="2">
    <source>
        <dbReference type="EMBL" id="MPM99693.1"/>
    </source>
</evidence>
<evidence type="ECO:0000259" key="1">
    <source>
        <dbReference type="Pfam" id="PF03466"/>
    </source>
</evidence>
<dbReference type="InterPro" id="IPR050950">
    <property type="entry name" value="HTH-type_LysR_regulators"/>
</dbReference>
<dbReference type="EMBL" id="VSSQ01045783">
    <property type="protein sequence ID" value="MPM99693.1"/>
    <property type="molecule type" value="Genomic_DNA"/>
</dbReference>
<name>A0A645EG18_9ZZZZ</name>
<dbReference type="Pfam" id="PF03466">
    <property type="entry name" value="LysR_substrate"/>
    <property type="match status" value="1"/>
</dbReference>
<dbReference type="Gene3D" id="3.40.190.290">
    <property type="match status" value="1"/>
</dbReference>
<sequence length="228" mass="25851">MSTGEIGEFTVGINASRAQIILPRVLPQYYSYFPKVKVAFFMEDTSVLEEKLLKGKVDLFVGVNTHTREEFCVTQLCNDEICLIISDSLLRSHFGDQTEKILQSEADLSQFSKIPFTESFKTGAINQVMQQYLDNNHITLKTIYSISDSDTQISLCASGLCASLCPKMLLARVSNHNLFCSPSEYIHIFSLKGLQQKLRIEIIHHSNVLQPIYIKKFIDVLIKQMSQC</sequence>
<protein>
    <recommendedName>
        <fullName evidence="1">LysR substrate-binding domain-containing protein</fullName>
    </recommendedName>
</protein>
<dbReference type="CDD" id="cd05466">
    <property type="entry name" value="PBP2_LTTR_substrate"/>
    <property type="match status" value="1"/>
</dbReference>
<dbReference type="AlphaFoldDB" id="A0A645EG18"/>
<proteinExistence type="predicted"/>
<dbReference type="InterPro" id="IPR005119">
    <property type="entry name" value="LysR_subst-bd"/>
</dbReference>
<gene>
    <name evidence="2" type="ORF">SDC9_146887</name>
</gene>
<dbReference type="GO" id="GO:0006355">
    <property type="term" value="P:regulation of DNA-templated transcription"/>
    <property type="evidence" value="ECO:0007669"/>
    <property type="project" value="TreeGrafter"/>
</dbReference>
<comment type="caution">
    <text evidence="2">The sequence shown here is derived from an EMBL/GenBank/DDBJ whole genome shotgun (WGS) entry which is preliminary data.</text>
</comment>
<dbReference type="GO" id="GO:0005829">
    <property type="term" value="C:cytosol"/>
    <property type="evidence" value="ECO:0007669"/>
    <property type="project" value="TreeGrafter"/>
</dbReference>
<accession>A0A645EG18</accession>
<organism evidence="2">
    <name type="scientific">bioreactor metagenome</name>
    <dbReference type="NCBI Taxonomy" id="1076179"/>
    <lineage>
        <taxon>unclassified sequences</taxon>
        <taxon>metagenomes</taxon>
        <taxon>ecological metagenomes</taxon>
    </lineage>
</organism>